<evidence type="ECO:0000256" key="1">
    <source>
        <dbReference type="ARBA" id="ARBA00010169"/>
    </source>
</evidence>
<dbReference type="InterPro" id="IPR015867">
    <property type="entry name" value="N-reg_PII/ATP_PRibTrfase_C"/>
</dbReference>
<dbReference type="InterPro" id="IPR004323">
    <property type="entry name" value="Ion_tolerance_CutA"/>
</dbReference>
<gene>
    <name evidence="2" type="primary">cutA</name>
    <name evidence="2" type="ORF">GCM10007320_32280</name>
</gene>
<name>A0ABQ3G326_9BURK</name>
<proteinExistence type="inferred from homology"/>
<dbReference type="PANTHER" id="PTHR23419">
    <property type="entry name" value="DIVALENT CATION TOLERANCE CUTA-RELATED"/>
    <property type="match status" value="1"/>
</dbReference>
<comment type="similarity">
    <text evidence="1">Belongs to the CutA family.</text>
</comment>
<dbReference type="InterPro" id="IPR011322">
    <property type="entry name" value="N-reg_PII-like_a/b"/>
</dbReference>
<dbReference type="SUPFAM" id="SSF54913">
    <property type="entry name" value="GlnB-like"/>
    <property type="match status" value="1"/>
</dbReference>
<reference evidence="3" key="1">
    <citation type="journal article" date="2019" name="Int. J. Syst. Evol. Microbiol.">
        <title>The Global Catalogue of Microorganisms (GCM) 10K type strain sequencing project: providing services to taxonomists for standard genome sequencing and annotation.</title>
        <authorList>
            <consortium name="The Broad Institute Genomics Platform"/>
            <consortium name="The Broad Institute Genome Sequencing Center for Infectious Disease"/>
            <person name="Wu L."/>
            <person name="Ma J."/>
        </authorList>
    </citation>
    <scope>NUCLEOTIDE SEQUENCE [LARGE SCALE GENOMIC DNA]</scope>
    <source>
        <strain evidence="3">KCTC 23314</strain>
    </source>
</reference>
<dbReference type="Proteomes" id="UP000626210">
    <property type="component" value="Unassembled WGS sequence"/>
</dbReference>
<dbReference type="PANTHER" id="PTHR23419:SF8">
    <property type="entry name" value="FI09726P"/>
    <property type="match status" value="1"/>
</dbReference>
<dbReference type="Pfam" id="PF03091">
    <property type="entry name" value="CutA1"/>
    <property type="match status" value="1"/>
</dbReference>
<sequence length="112" mass="11928">MNTPDTVAVLTTVGDMAAARTLARSLVERRLAACVQLSAIESFYRWDGAVQHAPEVRLLCKTSAAAAAALREAIVELHPYSVPAVYAMPLADVHPPYAQWVGAETAITPEPG</sequence>
<organism evidence="2 3">
    <name type="scientific">Pseudorhodoferax aquiterrae</name>
    <dbReference type="NCBI Taxonomy" id="747304"/>
    <lineage>
        <taxon>Bacteria</taxon>
        <taxon>Pseudomonadati</taxon>
        <taxon>Pseudomonadota</taxon>
        <taxon>Betaproteobacteria</taxon>
        <taxon>Burkholderiales</taxon>
        <taxon>Comamonadaceae</taxon>
    </lineage>
</organism>
<evidence type="ECO:0000313" key="3">
    <source>
        <dbReference type="Proteomes" id="UP000626210"/>
    </source>
</evidence>
<dbReference type="RefSeq" id="WP_189687969.1">
    <property type="nucleotide sequence ID" value="NZ_BMYK01000009.1"/>
</dbReference>
<evidence type="ECO:0000313" key="2">
    <source>
        <dbReference type="EMBL" id="GHC86485.1"/>
    </source>
</evidence>
<comment type="caution">
    <text evidence="2">The sequence shown here is derived from an EMBL/GenBank/DDBJ whole genome shotgun (WGS) entry which is preliminary data.</text>
</comment>
<keyword evidence="3" id="KW-1185">Reference proteome</keyword>
<dbReference type="EMBL" id="BMYK01000009">
    <property type="protein sequence ID" value="GHC86485.1"/>
    <property type="molecule type" value="Genomic_DNA"/>
</dbReference>
<dbReference type="Gene3D" id="3.30.70.120">
    <property type="match status" value="1"/>
</dbReference>
<protein>
    <submittedName>
        <fullName evidence="2">Divalent-cation tolerance protein CutA</fullName>
    </submittedName>
</protein>
<accession>A0ABQ3G326</accession>